<reference evidence="4 5" key="1">
    <citation type="submission" date="2016-12" db="EMBL/GenBank/DDBJ databases">
        <title>The genomes of Aspergillus section Nigri reveals drivers in fungal speciation.</title>
        <authorList>
            <consortium name="DOE Joint Genome Institute"/>
            <person name="Vesth T.C."/>
            <person name="Nybo J."/>
            <person name="Theobald S."/>
            <person name="Brandl J."/>
            <person name="Frisvad J.C."/>
            <person name="Nielsen K.F."/>
            <person name="Lyhne E.K."/>
            <person name="Kogle M.E."/>
            <person name="Kuo A."/>
            <person name="Riley R."/>
            <person name="Clum A."/>
            <person name="Nolan M."/>
            <person name="Lipzen A."/>
            <person name="Salamov A."/>
            <person name="Henrissat B."/>
            <person name="Wiebenga A."/>
            <person name="De Vries R.P."/>
            <person name="Grigoriev I.V."/>
            <person name="Mortensen U.H."/>
            <person name="Andersen M.R."/>
            <person name="Baker S.E."/>
        </authorList>
    </citation>
    <scope>NUCLEOTIDE SEQUENCE [LARGE SCALE GENOMIC DNA]</scope>
    <source>
        <strain evidence="4 5">IBT 23096</strain>
    </source>
</reference>
<evidence type="ECO:0000313" key="5">
    <source>
        <dbReference type="Proteomes" id="UP000234275"/>
    </source>
</evidence>
<comment type="caution">
    <text evidence="4">The sequence shown here is derived from an EMBL/GenBank/DDBJ whole genome shotgun (WGS) entry which is preliminary data.</text>
</comment>
<feature type="domain" description="Nephrocystin 3-like N-terminal" evidence="3">
    <location>
        <begin position="180"/>
        <end position="350"/>
    </location>
</feature>
<dbReference type="STRING" id="1392250.A0A2I2FZH4"/>
<keyword evidence="5" id="KW-1185">Reference proteome</keyword>
<dbReference type="InterPro" id="IPR056884">
    <property type="entry name" value="NPHP3-like_N"/>
</dbReference>
<evidence type="ECO:0000259" key="3">
    <source>
        <dbReference type="Pfam" id="PF24883"/>
    </source>
</evidence>
<dbReference type="RefSeq" id="XP_024701335.1">
    <property type="nucleotide sequence ID" value="XM_024854152.1"/>
</dbReference>
<dbReference type="AlphaFoldDB" id="A0A2I2FZH4"/>
<evidence type="ECO:0000313" key="4">
    <source>
        <dbReference type="EMBL" id="PLB46033.1"/>
    </source>
</evidence>
<dbReference type="OrthoDB" id="163438at2759"/>
<protein>
    <submittedName>
        <fullName evidence="4">Uncharacterized protein</fullName>
    </submittedName>
</protein>
<dbReference type="Gene3D" id="3.40.50.300">
    <property type="entry name" value="P-loop containing nucleotide triphosphate hydrolases"/>
    <property type="match status" value="1"/>
</dbReference>
<dbReference type="PANTHER" id="PTHR10039">
    <property type="entry name" value="AMELOGENIN"/>
    <property type="match status" value="1"/>
</dbReference>
<dbReference type="SUPFAM" id="SSF52540">
    <property type="entry name" value="P-loop containing nucleoside triphosphate hydrolases"/>
    <property type="match status" value="1"/>
</dbReference>
<feature type="domain" description="NWD NACHT-NTPase N-terminal" evidence="2">
    <location>
        <begin position="2"/>
        <end position="101"/>
    </location>
</feature>
<dbReference type="Pfam" id="PF17100">
    <property type="entry name" value="NACHT_N"/>
    <property type="match status" value="1"/>
</dbReference>
<dbReference type="Proteomes" id="UP000234275">
    <property type="component" value="Unassembled WGS sequence"/>
</dbReference>
<accession>A0A2I2FZH4</accession>
<gene>
    <name evidence="4" type="ORF">P170DRAFT_500838</name>
</gene>
<dbReference type="GeneID" id="36561858"/>
<keyword evidence="1" id="KW-0677">Repeat</keyword>
<dbReference type="InterPro" id="IPR027417">
    <property type="entry name" value="P-loop_NTPase"/>
</dbReference>
<sequence length="594" mass="68244">MLVVPLLTTGTTQHLAMLNGFNSINDILIYWNICEDTYLRGDKTNSRSKLLQLLVKLYSLIIQYQAQVVCHLSSSQASRAWQKVGGQQDWEGSFNHIEKVSKQCRECLEPLEQQTAKNFNLQLGEMQKSQAILDQIRECIRDGQEQTKWYYEDESEKQLLHDFATSHESFKNFNPTRVNGTCEWFFRDERFHAWRENRSSGLLWVSAGPGCGKSVLSKALIDEGRLSTKVVASTVCHFFFKDGDTRRMYSTQALSAILHQIFIQDPTGNLIKHALPSHRSYGKGLCRNFPELWKIFTQCAASSETEMVCVFDALDECENGSGHELIDALKDLFFERREHNLKLKILVTSRPYDNLERDFRAFSAVPSYVHFDGDERSNDIAQEINLVIDAKVKSFAAEFTDGDRQRISHRLKKAKNRTYLWLHLIFGIIEQKPSEYSRRVEIEQLLSNLPRDASAVYEEILDRSDYGGEKTEKLLQLVLAAEWPLTLVEANIALTLATSAREIVSLNDLKENMWSTTSFSNIFKNLCGLLVNVYDGKLHFVHQTVREFLTGPPGSNWGGRFGMPGAHTAMWTVCYNYIRLQGVRRFSDEDTFWF</sequence>
<proteinExistence type="predicted"/>
<name>A0A2I2FZH4_9EURO</name>
<dbReference type="VEuPathDB" id="FungiDB:P170DRAFT_500838"/>
<dbReference type="EMBL" id="MSFO01000007">
    <property type="protein sequence ID" value="PLB46033.1"/>
    <property type="molecule type" value="Genomic_DNA"/>
</dbReference>
<dbReference type="InterPro" id="IPR031359">
    <property type="entry name" value="NACHT_N"/>
</dbReference>
<evidence type="ECO:0000256" key="1">
    <source>
        <dbReference type="ARBA" id="ARBA00022737"/>
    </source>
</evidence>
<dbReference type="PANTHER" id="PTHR10039:SF14">
    <property type="entry name" value="NACHT DOMAIN-CONTAINING PROTEIN"/>
    <property type="match status" value="1"/>
</dbReference>
<evidence type="ECO:0000259" key="2">
    <source>
        <dbReference type="Pfam" id="PF17100"/>
    </source>
</evidence>
<organism evidence="4 5">
    <name type="scientific">Aspergillus steynii IBT 23096</name>
    <dbReference type="NCBI Taxonomy" id="1392250"/>
    <lineage>
        <taxon>Eukaryota</taxon>
        <taxon>Fungi</taxon>
        <taxon>Dikarya</taxon>
        <taxon>Ascomycota</taxon>
        <taxon>Pezizomycotina</taxon>
        <taxon>Eurotiomycetes</taxon>
        <taxon>Eurotiomycetidae</taxon>
        <taxon>Eurotiales</taxon>
        <taxon>Aspergillaceae</taxon>
        <taxon>Aspergillus</taxon>
        <taxon>Aspergillus subgen. Circumdati</taxon>
    </lineage>
</organism>
<dbReference type="Pfam" id="PF24883">
    <property type="entry name" value="NPHP3_N"/>
    <property type="match status" value="1"/>
</dbReference>